<evidence type="ECO:0000313" key="2">
    <source>
        <dbReference type="EMBL" id="EPR32452.1"/>
    </source>
</evidence>
<dbReference type="InterPro" id="IPR041657">
    <property type="entry name" value="HTH_17"/>
</dbReference>
<evidence type="ECO:0000313" key="3">
    <source>
        <dbReference type="Proteomes" id="UP000014977"/>
    </source>
</evidence>
<proteinExistence type="predicted"/>
<dbReference type="RefSeq" id="WP_020878837.1">
    <property type="nucleotide sequence ID" value="NZ_ATHJ01000144.1"/>
</dbReference>
<dbReference type="eggNOG" id="ENOG5033H2F">
    <property type="taxonomic scope" value="Bacteria"/>
</dbReference>
<accession>S7T5X6</accession>
<feature type="domain" description="Helix-turn-helix" evidence="1">
    <location>
        <begin position="5"/>
        <end position="52"/>
    </location>
</feature>
<organism evidence="2 3">
    <name type="scientific">Desulfococcus multivorans DSM 2059</name>
    <dbReference type="NCBI Taxonomy" id="1121405"/>
    <lineage>
        <taxon>Bacteria</taxon>
        <taxon>Pseudomonadati</taxon>
        <taxon>Thermodesulfobacteriota</taxon>
        <taxon>Desulfobacteria</taxon>
        <taxon>Desulfobacterales</taxon>
        <taxon>Desulfococcaceae</taxon>
        <taxon>Desulfococcus</taxon>
    </lineage>
</organism>
<gene>
    <name evidence="2" type="ORF">dsmv_3669</name>
</gene>
<dbReference type="STRING" id="897.B2D07_18675"/>
<comment type="caution">
    <text evidence="2">The sequence shown here is derived from an EMBL/GenBank/DDBJ whole genome shotgun (WGS) entry which is preliminary data.</text>
</comment>
<reference evidence="2 3" key="1">
    <citation type="journal article" date="2013" name="Genome Announc.">
        <title>Draft genome sequences for three mercury-methylating, sulfate-reducing bacteria.</title>
        <authorList>
            <person name="Brown S.D."/>
            <person name="Hurt R.A.Jr."/>
            <person name="Gilmour C.C."/>
            <person name="Elias D.A."/>
        </authorList>
    </citation>
    <scope>NUCLEOTIDE SEQUENCE [LARGE SCALE GENOMIC DNA]</scope>
    <source>
        <strain evidence="2 3">DSM 2059</strain>
    </source>
</reference>
<protein>
    <recommendedName>
        <fullName evidence="1">Helix-turn-helix domain-containing protein</fullName>
    </recommendedName>
</protein>
<name>S7T5X6_DESML</name>
<evidence type="ECO:0000259" key="1">
    <source>
        <dbReference type="Pfam" id="PF12728"/>
    </source>
</evidence>
<dbReference type="Proteomes" id="UP000014977">
    <property type="component" value="Unassembled WGS sequence"/>
</dbReference>
<sequence length="58" mass="6793">MTNKLYSISELAKVYGATKWFWRSQIWDGKLPVVKVGRKQFIAAEDIDKFIHDHKQVA</sequence>
<dbReference type="OrthoDB" id="5422110at2"/>
<dbReference type="EMBL" id="ATHJ01000144">
    <property type="protein sequence ID" value="EPR32452.1"/>
    <property type="molecule type" value="Genomic_DNA"/>
</dbReference>
<dbReference type="Pfam" id="PF12728">
    <property type="entry name" value="HTH_17"/>
    <property type="match status" value="1"/>
</dbReference>
<keyword evidence="3" id="KW-1185">Reference proteome</keyword>
<dbReference type="AlphaFoldDB" id="S7T5X6"/>